<proteinExistence type="predicted"/>
<evidence type="ECO:0000313" key="2">
    <source>
        <dbReference type="Proteomes" id="UP000242818"/>
    </source>
</evidence>
<organism evidence="1 2">
    <name type="scientific">Chitinophaga costaii</name>
    <dbReference type="NCBI Taxonomy" id="1335309"/>
    <lineage>
        <taxon>Bacteria</taxon>
        <taxon>Pseudomonadati</taxon>
        <taxon>Bacteroidota</taxon>
        <taxon>Chitinophagia</taxon>
        <taxon>Chitinophagales</taxon>
        <taxon>Chitinophagaceae</taxon>
        <taxon>Chitinophaga</taxon>
    </lineage>
</organism>
<dbReference type="AlphaFoldDB" id="A0A1C4BNK1"/>
<gene>
    <name evidence="1" type="ORF">GA0116948_103183</name>
</gene>
<evidence type="ECO:0000313" key="1">
    <source>
        <dbReference type="EMBL" id="SCC08383.1"/>
    </source>
</evidence>
<accession>A0A1C4BNK1</accession>
<sequence length="199" mass="22482">MKQPVYLLIIAILSVVLILSYCGQQKRIHTLLLENERLAHETRDLRKTMELSSNTAQQIADRRDVQQREAATFVDQREYYRRNWQQFIAISNSDYHTGLLGGIKNLKITARNQTEFSLDNVVVAVQYLRSNGDVFKTETYTINNVPAKGSQSITASNSRKGVKIAVKLVSITSQSLNFCWAYDKIAPAGSPDPWKCAGN</sequence>
<keyword evidence="2" id="KW-1185">Reference proteome</keyword>
<reference evidence="1 2" key="1">
    <citation type="submission" date="2016-08" db="EMBL/GenBank/DDBJ databases">
        <authorList>
            <person name="Seilhamer J.J."/>
        </authorList>
    </citation>
    <scope>NUCLEOTIDE SEQUENCE [LARGE SCALE GENOMIC DNA]</scope>
    <source>
        <strain evidence="1 2">A37T2</strain>
    </source>
</reference>
<dbReference type="STRING" id="1335309.GA0116948_103183"/>
<name>A0A1C4BNK1_9BACT</name>
<dbReference type="RefSeq" id="WP_089710110.1">
    <property type="nucleotide sequence ID" value="NZ_FMAR01000003.1"/>
</dbReference>
<dbReference type="Proteomes" id="UP000242818">
    <property type="component" value="Unassembled WGS sequence"/>
</dbReference>
<protein>
    <submittedName>
        <fullName evidence="1">Uncharacterized protein</fullName>
    </submittedName>
</protein>
<dbReference type="EMBL" id="FMAR01000003">
    <property type="protein sequence ID" value="SCC08383.1"/>
    <property type="molecule type" value="Genomic_DNA"/>
</dbReference>
<dbReference type="OrthoDB" id="663426at2"/>